<dbReference type="RefSeq" id="WP_006383393.1">
    <property type="nucleotide sequence ID" value="NZ_BAAAGY010000011.1"/>
</dbReference>
<dbReference type="InterPro" id="IPR002401">
    <property type="entry name" value="Cyt_P450_E_grp-I"/>
</dbReference>
<dbReference type="PROSITE" id="PS00086">
    <property type="entry name" value="CYTOCHROME_P450"/>
    <property type="match status" value="1"/>
</dbReference>
<organism evidence="4">
    <name type="scientific">Streptomyces turgidiscabies</name>
    <dbReference type="NCBI Taxonomy" id="85558"/>
    <lineage>
        <taxon>Bacteria</taxon>
        <taxon>Bacillati</taxon>
        <taxon>Actinomycetota</taxon>
        <taxon>Actinomycetes</taxon>
        <taxon>Kitasatosporales</taxon>
        <taxon>Streptomycetaceae</taxon>
        <taxon>Streptomyces</taxon>
    </lineage>
</organism>
<dbReference type="Gene3D" id="1.10.630.10">
    <property type="entry name" value="Cytochrome P450"/>
    <property type="match status" value="1"/>
</dbReference>
<keyword evidence="3" id="KW-0503">Monooxygenase</keyword>
<dbReference type="PANTHER" id="PTHR46696:SF1">
    <property type="entry name" value="CYTOCHROME P450 YJIB-RELATED"/>
    <property type="match status" value="1"/>
</dbReference>
<dbReference type="GO" id="GO:0020037">
    <property type="term" value="F:heme binding"/>
    <property type="evidence" value="ECO:0007669"/>
    <property type="project" value="InterPro"/>
</dbReference>
<dbReference type="Pfam" id="PF00067">
    <property type="entry name" value="p450"/>
    <property type="match status" value="1"/>
</dbReference>
<feature type="binding site" description="axial binding residue" evidence="2">
    <location>
        <position position="347"/>
    </location>
    <ligand>
        <name>heme</name>
        <dbReference type="ChEBI" id="CHEBI:30413"/>
    </ligand>
    <ligandPart>
        <name>Fe</name>
        <dbReference type="ChEBI" id="CHEBI:18248"/>
    </ligandPart>
</feature>
<evidence type="ECO:0000256" key="3">
    <source>
        <dbReference type="RuleBase" id="RU000461"/>
    </source>
</evidence>
<dbReference type="GeneID" id="97400600"/>
<evidence type="ECO:0000256" key="1">
    <source>
        <dbReference type="ARBA" id="ARBA00010617"/>
    </source>
</evidence>
<name>A0A090AQD7_9ACTN</name>
<evidence type="ECO:0000256" key="2">
    <source>
        <dbReference type="PIRSR" id="PIRSR602401-1"/>
    </source>
</evidence>
<dbReference type="SUPFAM" id="SSF48264">
    <property type="entry name" value="Cytochrome P450"/>
    <property type="match status" value="1"/>
</dbReference>
<proteinExistence type="inferred from homology"/>
<keyword evidence="2 3" id="KW-0349">Heme</keyword>
<dbReference type="EMBL" id="AB698638">
    <property type="protein sequence ID" value="BAP59944.1"/>
    <property type="molecule type" value="Genomic_DNA"/>
</dbReference>
<dbReference type="GO" id="GO:0004497">
    <property type="term" value="F:monooxygenase activity"/>
    <property type="evidence" value="ECO:0007669"/>
    <property type="project" value="UniProtKB-KW"/>
</dbReference>
<dbReference type="GO" id="GO:0016705">
    <property type="term" value="F:oxidoreductase activity, acting on paired donors, with incorporation or reduction of molecular oxygen"/>
    <property type="evidence" value="ECO:0007669"/>
    <property type="project" value="InterPro"/>
</dbReference>
<dbReference type="InterPro" id="IPR036396">
    <property type="entry name" value="Cyt_P450_sf"/>
</dbReference>
<keyword evidence="2 3" id="KW-0479">Metal-binding</keyword>
<sequence length="396" mass="42909">MLSRCPYAHTADVQPDPCADYLALKEVPPVHRDEVLGVWFITGTRQVAELIRHPSLSSAWPERGRTVLHDPAGAGESGHRTSGTVRRWFMFNDGTRHKALRGLVSPLFSAGRLARLRPFVEEQVGALIGARSGRIDVMAELAVPLSSRVICRVLGLPADLAPRLDGWAQDIAALLVADYLPEASRRGHLALSQIEDAVNTALESPDLSPDSGLALLKTARDNGGIDEADIAAVAGLIVYAGFETTSTFIGKAVRSVLHAGAWQDLRIADPVTAAEELFRFDTSVRQIARVATSPIAVEGQCIEAGDLVLLMLGAANRDPGIFVDPDALNLDRNIKKHLAFGQGQHYCLGAGLARMEVQIILERMSATWQDVKLVEPPTTRLHFGIPVLERLELEVS</sequence>
<protein>
    <submittedName>
        <fullName evidence="4">Putative cytochrome P450</fullName>
    </submittedName>
</protein>
<dbReference type="InterPro" id="IPR001128">
    <property type="entry name" value="Cyt_P450"/>
</dbReference>
<evidence type="ECO:0000313" key="4">
    <source>
        <dbReference type="EMBL" id="BAP59944.1"/>
    </source>
</evidence>
<keyword evidence="3" id="KW-0560">Oxidoreductase</keyword>
<dbReference type="PRINTS" id="PR00463">
    <property type="entry name" value="EP450I"/>
</dbReference>
<reference evidence="4" key="1">
    <citation type="journal article" date="2012" name="J. Gen. Appl. Microbiol.">
        <title>Genome-wide survey of polyketide synthase and nonribosomal peptide synthetase gene clusters in Streptomyces turgidiscabies NBRC 16081.</title>
        <authorList>
            <person name="Komaki H."/>
            <person name="Ichikawa N."/>
            <person name="Oguchi A."/>
            <person name="Hanamaki T."/>
            <person name="Fujita N."/>
        </authorList>
    </citation>
    <scope>NUCLEOTIDE SEQUENCE</scope>
    <source>
        <strain evidence="4">NBRC 16081</strain>
    </source>
</reference>
<dbReference type="OrthoDB" id="54272at2"/>
<dbReference type="GO" id="GO:0005506">
    <property type="term" value="F:iron ion binding"/>
    <property type="evidence" value="ECO:0007669"/>
    <property type="project" value="InterPro"/>
</dbReference>
<comment type="similarity">
    <text evidence="1 3">Belongs to the cytochrome P450 family.</text>
</comment>
<accession>A0A090AQD7</accession>
<keyword evidence="2 3" id="KW-0408">Iron</keyword>
<comment type="cofactor">
    <cofactor evidence="2">
        <name>heme</name>
        <dbReference type="ChEBI" id="CHEBI:30413"/>
    </cofactor>
</comment>
<dbReference type="InterPro" id="IPR017972">
    <property type="entry name" value="Cyt_P450_CS"/>
</dbReference>
<dbReference type="AlphaFoldDB" id="A0A090AQD7"/>
<dbReference type="PANTHER" id="PTHR46696">
    <property type="entry name" value="P450, PUTATIVE (EUROFUNG)-RELATED"/>
    <property type="match status" value="1"/>
</dbReference>